<feature type="domain" description="Guanylate kinase-like" evidence="14">
    <location>
        <begin position="5"/>
        <end position="186"/>
    </location>
</feature>
<dbReference type="NCBIfam" id="TIGR03263">
    <property type="entry name" value="guanyl_kin"/>
    <property type="match status" value="1"/>
</dbReference>
<dbReference type="GO" id="GO:0004385">
    <property type="term" value="F:GMP kinase activity"/>
    <property type="evidence" value="ECO:0007669"/>
    <property type="project" value="UniProtKB-UniRule"/>
</dbReference>
<evidence type="ECO:0000256" key="3">
    <source>
        <dbReference type="ARBA" id="ARBA00005790"/>
    </source>
</evidence>
<sequence length="191" mass="21313">MANKGKIIIISAPSGTGKSTIINRIIADTSLGLQFSISATSREPRKGEAHGVNYYFFTEDDFRKAVADGRFVEWEEVYPGRFYGTLRSEIDRITSAGHNVIMDVDVKGGVNIKRIMGADALSVFVQPPSVETLRQRLVARATDTPEQIEQRVAKAEYEMAFAPQFDRTVVNDDLHTAVEDVRKLVKDFISE</sequence>
<reference evidence="15" key="2">
    <citation type="submission" date="2021-09" db="EMBL/GenBank/DDBJ databases">
        <authorList>
            <person name="Gilroy R."/>
        </authorList>
    </citation>
    <scope>NUCLEOTIDE SEQUENCE</scope>
    <source>
        <strain evidence="15">4100</strain>
    </source>
</reference>
<keyword evidence="7 13" id="KW-0808">Transferase</keyword>
<dbReference type="GO" id="GO:0005524">
    <property type="term" value="F:ATP binding"/>
    <property type="evidence" value="ECO:0007669"/>
    <property type="project" value="UniProtKB-UniRule"/>
</dbReference>
<comment type="caution">
    <text evidence="15">The sequence shown here is derived from an EMBL/GenBank/DDBJ whole genome shotgun (WGS) entry which is preliminary data.</text>
</comment>
<name>A0A921EAD9_9BACT</name>
<dbReference type="Proteomes" id="UP000711407">
    <property type="component" value="Unassembled WGS sequence"/>
</dbReference>
<dbReference type="Pfam" id="PF00625">
    <property type="entry name" value="Guanylate_kin"/>
    <property type="match status" value="1"/>
</dbReference>
<evidence type="ECO:0000256" key="11">
    <source>
        <dbReference type="ARBA" id="ARBA00030128"/>
    </source>
</evidence>
<dbReference type="PANTHER" id="PTHR23117">
    <property type="entry name" value="GUANYLATE KINASE-RELATED"/>
    <property type="match status" value="1"/>
</dbReference>
<comment type="subcellular location">
    <subcellularLocation>
        <location evidence="2 13">Cytoplasm</location>
    </subcellularLocation>
</comment>
<dbReference type="AlphaFoldDB" id="A0A921EAD9"/>
<evidence type="ECO:0000256" key="4">
    <source>
        <dbReference type="ARBA" id="ARBA00012961"/>
    </source>
</evidence>
<keyword evidence="8 13" id="KW-0547">Nucleotide-binding</keyword>
<evidence type="ECO:0000256" key="5">
    <source>
        <dbReference type="ARBA" id="ARBA00016296"/>
    </source>
</evidence>
<comment type="similarity">
    <text evidence="3 13">Belongs to the guanylate kinase family.</text>
</comment>
<evidence type="ECO:0000313" key="15">
    <source>
        <dbReference type="EMBL" id="HJE39726.1"/>
    </source>
</evidence>
<evidence type="ECO:0000259" key="14">
    <source>
        <dbReference type="PROSITE" id="PS50052"/>
    </source>
</evidence>
<evidence type="ECO:0000256" key="2">
    <source>
        <dbReference type="ARBA" id="ARBA00004496"/>
    </source>
</evidence>
<dbReference type="InterPro" id="IPR017665">
    <property type="entry name" value="Guanylate_kinase"/>
</dbReference>
<dbReference type="SUPFAM" id="SSF52540">
    <property type="entry name" value="P-loop containing nucleoside triphosphate hydrolases"/>
    <property type="match status" value="1"/>
</dbReference>
<evidence type="ECO:0000256" key="8">
    <source>
        <dbReference type="ARBA" id="ARBA00022741"/>
    </source>
</evidence>
<evidence type="ECO:0000313" key="16">
    <source>
        <dbReference type="Proteomes" id="UP000711407"/>
    </source>
</evidence>
<dbReference type="PANTHER" id="PTHR23117:SF13">
    <property type="entry name" value="GUANYLATE KINASE"/>
    <property type="match status" value="1"/>
</dbReference>
<dbReference type="InterPro" id="IPR027417">
    <property type="entry name" value="P-loop_NTPase"/>
</dbReference>
<dbReference type="SMART" id="SM00072">
    <property type="entry name" value="GuKc"/>
    <property type="match status" value="1"/>
</dbReference>
<evidence type="ECO:0000256" key="1">
    <source>
        <dbReference type="ARBA" id="ARBA00003531"/>
    </source>
</evidence>
<evidence type="ECO:0000256" key="13">
    <source>
        <dbReference type="HAMAP-Rule" id="MF_00328"/>
    </source>
</evidence>
<dbReference type="FunFam" id="3.30.63.10:FF:000005">
    <property type="entry name" value="Guanylate kinase"/>
    <property type="match status" value="1"/>
</dbReference>
<reference evidence="15" key="1">
    <citation type="journal article" date="2021" name="PeerJ">
        <title>Extensive microbial diversity within the chicken gut microbiome revealed by metagenomics and culture.</title>
        <authorList>
            <person name="Gilroy R."/>
            <person name="Ravi A."/>
            <person name="Getino M."/>
            <person name="Pursley I."/>
            <person name="Horton D.L."/>
            <person name="Alikhan N.F."/>
            <person name="Baker D."/>
            <person name="Gharbi K."/>
            <person name="Hall N."/>
            <person name="Watson M."/>
            <person name="Adriaenssens E.M."/>
            <person name="Foster-Nyarko E."/>
            <person name="Jarju S."/>
            <person name="Secka A."/>
            <person name="Antonio M."/>
            <person name="Oren A."/>
            <person name="Chaudhuri R.R."/>
            <person name="La Ragione R."/>
            <person name="Hildebrand F."/>
            <person name="Pallen M.J."/>
        </authorList>
    </citation>
    <scope>NUCLEOTIDE SEQUENCE</scope>
    <source>
        <strain evidence="15">4100</strain>
    </source>
</reference>
<keyword evidence="9 13" id="KW-0418">Kinase</keyword>
<dbReference type="InterPro" id="IPR008145">
    <property type="entry name" value="GK/Ca_channel_bsu"/>
</dbReference>
<gene>
    <name evidence="13 15" type="primary">gmk</name>
    <name evidence="15" type="ORF">K8V47_08235</name>
</gene>
<accession>A0A921EAD9</accession>
<evidence type="ECO:0000256" key="12">
    <source>
        <dbReference type="ARBA" id="ARBA00048594"/>
    </source>
</evidence>
<dbReference type="PROSITE" id="PS50052">
    <property type="entry name" value="GUANYLATE_KINASE_2"/>
    <property type="match status" value="1"/>
</dbReference>
<evidence type="ECO:0000256" key="7">
    <source>
        <dbReference type="ARBA" id="ARBA00022679"/>
    </source>
</evidence>
<dbReference type="EC" id="2.7.4.8" evidence="4 13"/>
<keyword evidence="10 13" id="KW-0067">ATP-binding</keyword>
<evidence type="ECO:0000256" key="9">
    <source>
        <dbReference type="ARBA" id="ARBA00022777"/>
    </source>
</evidence>
<dbReference type="CDD" id="cd00071">
    <property type="entry name" value="GMPK"/>
    <property type="match status" value="1"/>
</dbReference>
<dbReference type="GO" id="GO:0005829">
    <property type="term" value="C:cytosol"/>
    <property type="evidence" value="ECO:0007669"/>
    <property type="project" value="TreeGrafter"/>
</dbReference>
<protein>
    <recommendedName>
        <fullName evidence="5 13">Guanylate kinase</fullName>
        <ecNumber evidence="4 13">2.7.4.8</ecNumber>
    </recommendedName>
    <alternativeName>
        <fullName evidence="11 13">GMP kinase</fullName>
    </alternativeName>
</protein>
<evidence type="ECO:0000256" key="6">
    <source>
        <dbReference type="ARBA" id="ARBA00022490"/>
    </source>
</evidence>
<dbReference type="EMBL" id="DYXT01000043">
    <property type="protein sequence ID" value="HJE39726.1"/>
    <property type="molecule type" value="Genomic_DNA"/>
</dbReference>
<dbReference type="Gene3D" id="3.30.63.10">
    <property type="entry name" value="Guanylate Kinase phosphate binding domain"/>
    <property type="match status" value="1"/>
</dbReference>
<organism evidence="15 16">
    <name type="scientific">Candidatus Amulumruptor caecigallinarius</name>
    <dbReference type="NCBI Taxonomy" id="2109911"/>
    <lineage>
        <taxon>Bacteria</taxon>
        <taxon>Pseudomonadati</taxon>
        <taxon>Bacteroidota</taxon>
        <taxon>Bacteroidia</taxon>
        <taxon>Bacteroidales</taxon>
        <taxon>Muribaculaceae</taxon>
        <taxon>Candidatus Amulumruptor</taxon>
    </lineage>
</organism>
<dbReference type="Gene3D" id="3.40.50.300">
    <property type="entry name" value="P-loop containing nucleotide triphosphate hydrolases"/>
    <property type="match status" value="1"/>
</dbReference>
<feature type="binding site" evidence="13">
    <location>
        <begin position="12"/>
        <end position="19"/>
    </location>
    <ligand>
        <name>ATP</name>
        <dbReference type="ChEBI" id="CHEBI:30616"/>
    </ligand>
</feature>
<dbReference type="HAMAP" id="MF_00328">
    <property type="entry name" value="Guanylate_kinase"/>
    <property type="match status" value="1"/>
</dbReference>
<keyword evidence="6 13" id="KW-0963">Cytoplasm</keyword>
<proteinExistence type="inferred from homology"/>
<dbReference type="InterPro" id="IPR008144">
    <property type="entry name" value="Guanylate_kin-like_dom"/>
</dbReference>
<evidence type="ECO:0000256" key="10">
    <source>
        <dbReference type="ARBA" id="ARBA00022840"/>
    </source>
</evidence>
<comment type="catalytic activity">
    <reaction evidence="12 13">
        <text>GMP + ATP = GDP + ADP</text>
        <dbReference type="Rhea" id="RHEA:20780"/>
        <dbReference type="ChEBI" id="CHEBI:30616"/>
        <dbReference type="ChEBI" id="CHEBI:58115"/>
        <dbReference type="ChEBI" id="CHEBI:58189"/>
        <dbReference type="ChEBI" id="CHEBI:456216"/>
        <dbReference type="EC" id="2.7.4.8"/>
    </reaction>
</comment>
<comment type="function">
    <text evidence="1 13">Essential for recycling GMP and indirectly, cGMP.</text>
</comment>